<dbReference type="GO" id="GO:0016491">
    <property type="term" value="F:oxidoreductase activity"/>
    <property type="evidence" value="ECO:0007669"/>
    <property type="project" value="UniProtKB-KW"/>
</dbReference>
<evidence type="ECO:0008006" key="6">
    <source>
        <dbReference type="Google" id="ProtNLM"/>
    </source>
</evidence>
<dbReference type="CDD" id="cd05233">
    <property type="entry name" value="SDR_c"/>
    <property type="match status" value="1"/>
</dbReference>
<keyword evidence="2" id="KW-0560">Oxidoreductase</keyword>
<dbReference type="Gene3D" id="3.40.50.720">
    <property type="entry name" value="NAD(P)-binding Rossmann-like Domain"/>
    <property type="match status" value="1"/>
</dbReference>
<keyword evidence="5" id="KW-1185">Reference proteome</keyword>
<evidence type="ECO:0000256" key="1">
    <source>
        <dbReference type="ARBA" id="ARBA00006484"/>
    </source>
</evidence>
<dbReference type="RefSeq" id="WP_179552170.1">
    <property type="nucleotide sequence ID" value="NZ_JACCFI010000001.1"/>
</dbReference>
<evidence type="ECO:0000313" key="5">
    <source>
        <dbReference type="Proteomes" id="UP000549066"/>
    </source>
</evidence>
<dbReference type="InterPro" id="IPR036291">
    <property type="entry name" value="NAD(P)-bd_dom_sf"/>
</dbReference>
<protein>
    <recommendedName>
        <fullName evidence="6">Oxidoreductase</fullName>
    </recommendedName>
</protein>
<dbReference type="SUPFAM" id="SSF51735">
    <property type="entry name" value="NAD(P)-binding Rossmann-fold domains"/>
    <property type="match status" value="1"/>
</dbReference>
<comment type="caution">
    <text evidence="4">The sequence shown here is derived from an EMBL/GenBank/DDBJ whole genome shotgun (WGS) entry which is preliminary data.</text>
</comment>
<dbReference type="PIRSF" id="PIRSF000126">
    <property type="entry name" value="11-beta-HSD1"/>
    <property type="match status" value="1"/>
</dbReference>
<comment type="similarity">
    <text evidence="1 3">Belongs to the short-chain dehydrogenases/reductases (SDR) family.</text>
</comment>
<dbReference type="InterPro" id="IPR020904">
    <property type="entry name" value="Sc_DH/Rdtase_CS"/>
</dbReference>
<name>A0A852WW76_9MICO</name>
<dbReference type="PRINTS" id="PR00080">
    <property type="entry name" value="SDRFAMILY"/>
</dbReference>
<dbReference type="PRINTS" id="PR00081">
    <property type="entry name" value="GDHRDH"/>
</dbReference>
<dbReference type="EMBL" id="JACCFI010000001">
    <property type="protein sequence ID" value="NYG22346.1"/>
    <property type="molecule type" value="Genomic_DNA"/>
</dbReference>
<accession>A0A852WW76</accession>
<evidence type="ECO:0000256" key="2">
    <source>
        <dbReference type="ARBA" id="ARBA00023002"/>
    </source>
</evidence>
<proteinExistence type="inferred from homology"/>
<dbReference type="InterPro" id="IPR002347">
    <property type="entry name" value="SDR_fam"/>
</dbReference>
<dbReference type="AlphaFoldDB" id="A0A852WW76"/>
<reference evidence="4 5" key="1">
    <citation type="submission" date="2020-07" db="EMBL/GenBank/DDBJ databases">
        <title>Sequencing the genomes of 1000 actinobacteria strains.</title>
        <authorList>
            <person name="Klenk H.-P."/>
        </authorList>
    </citation>
    <scope>NUCLEOTIDE SEQUENCE [LARGE SCALE GENOMIC DNA]</scope>
    <source>
        <strain evidence="4 5">DSM 8598</strain>
    </source>
</reference>
<dbReference type="Proteomes" id="UP000549066">
    <property type="component" value="Unassembled WGS sequence"/>
</dbReference>
<gene>
    <name evidence="4" type="ORF">BJY17_003093</name>
</gene>
<dbReference type="PROSITE" id="PS00061">
    <property type="entry name" value="ADH_SHORT"/>
    <property type="match status" value="1"/>
</dbReference>
<dbReference type="Pfam" id="PF00106">
    <property type="entry name" value="adh_short"/>
    <property type="match status" value="1"/>
</dbReference>
<evidence type="ECO:0000256" key="3">
    <source>
        <dbReference type="RuleBase" id="RU000363"/>
    </source>
</evidence>
<dbReference type="PANTHER" id="PTHR42901:SF1">
    <property type="entry name" value="ALCOHOL DEHYDROGENASE"/>
    <property type="match status" value="1"/>
</dbReference>
<evidence type="ECO:0000313" key="4">
    <source>
        <dbReference type="EMBL" id="NYG22346.1"/>
    </source>
</evidence>
<organism evidence="4 5">
    <name type="scientific">Agromyces hippuratus</name>
    <dbReference type="NCBI Taxonomy" id="286438"/>
    <lineage>
        <taxon>Bacteria</taxon>
        <taxon>Bacillati</taxon>
        <taxon>Actinomycetota</taxon>
        <taxon>Actinomycetes</taxon>
        <taxon>Micrococcales</taxon>
        <taxon>Microbacteriaceae</taxon>
        <taxon>Agromyces</taxon>
    </lineage>
</organism>
<sequence>MTTDFTGTTALITGASSGLGAAFASGFARRGADVVLVARREGRLRERAERIEHEHGVRATPIALDLARPDAHTALRAAVDERGIRVQTLVNNAGFGVKGAFVDADPARIAAMVQLNVASVVAITREFLPDLVRDGRGALVNIASTAAYQPCPDMAVYGATKSFVLSFTEALAYETRASSLRVLALSPGATSTEFFDVVGTRDAAVGSFQTPEQVVALTLHRLDKRRPPASVVSGRANALTSTLVRFMPRRLALATSGRVLAEQAR</sequence>
<dbReference type="PANTHER" id="PTHR42901">
    <property type="entry name" value="ALCOHOL DEHYDROGENASE"/>
    <property type="match status" value="1"/>
</dbReference>